<dbReference type="AlphaFoldDB" id="A0A1T4MJ89"/>
<dbReference type="RefSeq" id="WP_078744404.1">
    <property type="nucleotide sequence ID" value="NZ_FUXG01000004.1"/>
</dbReference>
<dbReference type="EMBL" id="MTSM01000001">
    <property type="protein sequence ID" value="OPX57003.1"/>
    <property type="molecule type" value="Genomic_DNA"/>
</dbReference>
<dbReference type="Pfam" id="PF10115">
    <property type="entry name" value="HlyU"/>
    <property type="match status" value="1"/>
</dbReference>
<name>A0A1T4MJ89_9GAMM</name>
<dbReference type="InterPro" id="IPR018772">
    <property type="entry name" value="Transcription_activator_HlyU"/>
</dbReference>
<reference evidence="1 2" key="1">
    <citation type="submission" date="2017-01" db="EMBL/GenBank/DDBJ databases">
        <title>Genome Sequencing of a Marine Spirillum, Oceanospirillum multiglobuliferum ATCC 33336, from Japan.</title>
        <authorList>
            <person name="Carney J.G."/>
            <person name="Trachtenberg A.M."/>
            <person name="Rheaume B.A."/>
            <person name="Linnane J.D."/>
            <person name="Pitts N.L."/>
            <person name="Mykles D.L."/>
            <person name="Maclea K.S."/>
        </authorList>
    </citation>
    <scope>NUCLEOTIDE SEQUENCE [LARGE SCALE GENOMIC DNA]</scope>
    <source>
        <strain evidence="1 2">ATCC 33336</strain>
    </source>
</reference>
<comment type="caution">
    <text evidence="1">The sequence shown here is derived from an EMBL/GenBank/DDBJ whole genome shotgun (WGS) entry which is preliminary data.</text>
</comment>
<dbReference type="OrthoDB" id="9800971at2"/>
<evidence type="ECO:0000313" key="1">
    <source>
        <dbReference type="EMBL" id="OPX57003.1"/>
    </source>
</evidence>
<evidence type="ECO:0000313" key="2">
    <source>
        <dbReference type="Proteomes" id="UP000191418"/>
    </source>
</evidence>
<dbReference type="STRING" id="64969.SAMN02745127_00797"/>
<keyword evidence="2" id="KW-1185">Reference proteome</keyword>
<protein>
    <submittedName>
        <fullName evidence="1">Uncharacterized protein</fullName>
    </submittedName>
</protein>
<gene>
    <name evidence="1" type="ORF">BTE48_00790</name>
</gene>
<sequence length="92" mass="10220">MSLFSSIKSLFSGERSTDKAPESLPSEAYNGYTITPAPVREELGFRVNGLITKGELSHQFIRADILPTAEECAKEVVRKAKQMIDQQGDKIF</sequence>
<proteinExistence type="predicted"/>
<dbReference type="Proteomes" id="UP000191418">
    <property type="component" value="Unassembled WGS sequence"/>
</dbReference>
<accession>A0A1T4MJ89</accession>
<organism evidence="1 2">
    <name type="scientific">Oceanospirillum multiglobuliferum</name>
    <dbReference type="NCBI Taxonomy" id="64969"/>
    <lineage>
        <taxon>Bacteria</taxon>
        <taxon>Pseudomonadati</taxon>
        <taxon>Pseudomonadota</taxon>
        <taxon>Gammaproteobacteria</taxon>
        <taxon>Oceanospirillales</taxon>
        <taxon>Oceanospirillaceae</taxon>
        <taxon>Oceanospirillum</taxon>
    </lineage>
</organism>